<reference evidence="3 4" key="1">
    <citation type="submission" date="2020-07" db="EMBL/GenBank/DDBJ databases">
        <title>Genomes of two Microcystis aeruginosa (Cyanobacteria) strains from Florida (USA) with disparate toxicogenic potential.</title>
        <authorList>
            <person name="Lefler F.W."/>
            <person name="Barbosa M."/>
            <person name="Berthold D.E."/>
            <person name="Laughinghouse H.D. IV."/>
        </authorList>
    </citation>
    <scope>NUCLEOTIDE SEQUENCE [LARGE SCALE GENOMIC DNA]</scope>
    <source>
        <strain evidence="3 4">BLCCF158</strain>
    </source>
</reference>
<evidence type="ECO:0000256" key="1">
    <source>
        <dbReference type="SAM" id="Coils"/>
    </source>
</evidence>
<gene>
    <name evidence="3" type="ORF">H0901_21750</name>
</gene>
<evidence type="ECO:0000313" key="4">
    <source>
        <dbReference type="Proteomes" id="UP000525432"/>
    </source>
</evidence>
<keyword evidence="1" id="KW-0175">Coiled coil</keyword>
<dbReference type="EMBL" id="JACEGC010000177">
    <property type="protein sequence ID" value="MBC1197799.1"/>
    <property type="molecule type" value="Genomic_DNA"/>
</dbReference>
<protein>
    <submittedName>
        <fullName evidence="3">Uncharacterized protein</fullName>
    </submittedName>
</protein>
<dbReference type="Proteomes" id="UP000525432">
    <property type="component" value="Unassembled WGS sequence"/>
</dbReference>
<evidence type="ECO:0000256" key="2">
    <source>
        <dbReference type="SAM" id="Phobius"/>
    </source>
</evidence>
<accession>A0A841V9J3</accession>
<dbReference type="RefSeq" id="WP_185241233.1">
    <property type="nucleotide sequence ID" value="NZ_JACEGC010000177.1"/>
</dbReference>
<proteinExistence type="predicted"/>
<feature type="coiled-coil region" evidence="1">
    <location>
        <begin position="6"/>
        <end position="33"/>
    </location>
</feature>
<keyword evidence="2" id="KW-0812">Transmembrane</keyword>
<dbReference type="AlphaFoldDB" id="A0A841V9J3"/>
<sequence>MSEENLESLNKRLAALEEENKNLRQQLKEDEEIYAERIVLKARKYLFDWLKISGIFLGTSSAILVVGLIIWGMGTFEDFEKKISKEIENIDLKEPVKQSVDKLLAEQINQYSQETLKNTIESEVKSRVARELGRSEPKFFVVAGSSKKPSDLDRQYERAKEISGSYFGISKYDVRICDPKEPSDNYALVIGSESTFTEAEQLVRQAIADNFRATNTYPISTTSAFFDINKCQVIQKANTNS</sequence>
<name>A0A841V9J3_MICAE</name>
<keyword evidence="2" id="KW-0472">Membrane</keyword>
<organism evidence="3 4">
    <name type="scientific">Microcystis aeruginosa BLCC-F158</name>
    <dbReference type="NCBI Taxonomy" id="2755316"/>
    <lineage>
        <taxon>Bacteria</taxon>
        <taxon>Bacillati</taxon>
        <taxon>Cyanobacteriota</taxon>
        <taxon>Cyanophyceae</taxon>
        <taxon>Oscillatoriophycideae</taxon>
        <taxon>Chroococcales</taxon>
        <taxon>Microcystaceae</taxon>
        <taxon>Microcystis</taxon>
    </lineage>
</organism>
<keyword evidence="2" id="KW-1133">Transmembrane helix</keyword>
<evidence type="ECO:0000313" key="3">
    <source>
        <dbReference type="EMBL" id="MBC1197799.1"/>
    </source>
</evidence>
<feature type="transmembrane region" description="Helical" evidence="2">
    <location>
        <begin position="55"/>
        <end position="76"/>
    </location>
</feature>
<comment type="caution">
    <text evidence="3">The sequence shown here is derived from an EMBL/GenBank/DDBJ whole genome shotgun (WGS) entry which is preliminary data.</text>
</comment>